<dbReference type="PANTHER" id="PTHR33048:SF165">
    <property type="entry name" value="INTEGRAL MEMBRANE PROTEIN"/>
    <property type="match status" value="1"/>
</dbReference>
<dbReference type="InterPro" id="IPR049326">
    <property type="entry name" value="Rhodopsin_dom_fungi"/>
</dbReference>
<dbReference type="InterPro" id="IPR052337">
    <property type="entry name" value="SAT4-like"/>
</dbReference>
<name>A0A6A6G2B3_9PEZI</name>
<gene>
    <name evidence="8" type="ORF">BDZ85DRAFT_242936</name>
</gene>
<evidence type="ECO:0000256" key="3">
    <source>
        <dbReference type="ARBA" id="ARBA00022989"/>
    </source>
</evidence>
<dbReference type="GO" id="GO:0016020">
    <property type="term" value="C:membrane"/>
    <property type="evidence" value="ECO:0007669"/>
    <property type="project" value="UniProtKB-SubCell"/>
</dbReference>
<accession>A0A6A6G2B3</accession>
<dbReference type="EMBL" id="ML992515">
    <property type="protein sequence ID" value="KAF2219733.1"/>
    <property type="molecule type" value="Genomic_DNA"/>
</dbReference>
<feature type="transmembrane region" description="Helical" evidence="6">
    <location>
        <begin position="125"/>
        <end position="144"/>
    </location>
</feature>
<sequence length="281" mass="30773">MVFKAAHYNYIALFVGQSALNFVKFSVIALLLSVQGPDAKKRKYFLWVLGGLSFLGSIIQIILTFTSCHPMERLWKPIIPGSCPGRDLSYNWNRFQGVQHGVTDIILAVWPISIVWNLKTSVNVKVGFCVLMAVGIIPGIASFVRVTQLENLRSTTDATYDMPLFTVWTVVEAWLAVILSSIPPLRPLFLRLIYGITGSTGAGSSKTRPSGGVSRMTGNNTRVLRTMEEGRGPATLTDKDDVIVATTAVSVNGHSPKQSSIEEPNGGIMVSHAYTIEEEKE</sequence>
<dbReference type="Proteomes" id="UP000799538">
    <property type="component" value="Unassembled WGS sequence"/>
</dbReference>
<proteinExistence type="inferred from homology"/>
<feature type="transmembrane region" description="Helical" evidence="6">
    <location>
        <begin position="44"/>
        <end position="65"/>
    </location>
</feature>
<evidence type="ECO:0000256" key="1">
    <source>
        <dbReference type="ARBA" id="ARBA00004141"/>
    </source>
</evidence>
<dbReference type="OrthoDB" id="3934549at2759"/>
<evidence type="ECO:0000256" key="2">
    <source>
        <dbReference type="ARBA" id="ARBA00022692"/>
    </source>
</evidence>
<keyword evidence="2 6" id="KW-0812">Transmembrane</keyword>
<comment type="similarity">
    <text evidence="5">Belongs to the SAT4 family.</text>
</comment>
<protein>
    <recommendedName>
        <fullName evidence="7">Rhodopsin domain-containing protein</fullName>
    </recommendedName>
</protein>
<keyword evidence="3 6" id="KW-1133">Transmembrane helix</keyword>
<evidence type="ECO:0000313" key="8">
    <source>
        <dbReference type="EMBL" id="KAF2219733.1"/>
    </source>
</evidence>
<comment type="subcellular location">
    <subcellularLocation>
        <location evidence="1">Membrane</location>
        <topology evidence="1">Multi-pass membrane protein</topology>
    </subcellularLocation>
</comment>
<feature type="transmembrane region" description="Helical" evidence="6">
    <location>
        <begin position="164"/>
        <end position="182"/>
    </location>
</feature>
<reference evidence="9" key="1">
    <citation type="journal article" date="2020" name="Stud. Mycol.">
        <title>101 Dothideomycetes genomes: A test case for predicting lifestyles and emergence of pathogens.</title>
        <authorList>
            <person name="Haridas S."/>
            <person name="Albert R."/>
            <person name="Binder M."/>
            <person name="Bloem J."/>
            <person name="LaButti K."/>
            <person name="Salamov A."/>
            <person name="Andreopoulos B."/>
            <person name="Baker S."/>
            <person name="Barry K."/>
            <person name="Bills G."/>
            <person name="Bluhm B."/>
            <person name="Cannon C."/>
            <person name="Castanera R."/>
            <person name="Culley D."/>
            <person name="Daum C."/>
            <person name="Ezra D."/>
            <person name="Gonzalez J."/>
            <person name="Henrissat B."/>
            <person name="Kuo A."/>
            <person name="Liang C."/>
            <person name="Lipzen A."/>
            <person name="Lutzoni F."/>
            <person name="Magnuson J."/>
            <person name="Mondo S."/>
            <person name="Nolan M."/>
            <person name="Ohm R."/>
            <person name="Pangilinan J."/>
            <person name="Park H.-J."/>
            <person name="Ramirez L."/>
            <person name="Alfaro M."/>
            <person name="Sun H."/>
            <person name="Tritt A."/>
            <person name="Yoshinaga Y."/>
            <person name="Zwiers L.-H."/>
            <person name="Turgeon B."/>
            <person name="Goodwin S."/>
            <person name="Spatafora J."/>
            <person name="Crous P."/>
            <person name="Grigoriev I."/>
        </authorList>
    </citation>
    <scope>NUCLEOTIDE SEQUENCE [LARGE SCALE GENOMIC DNA]</scope>
    <source>
        <strain evidence="9">CECT 20119</strain>
    </source>
</reference>
<keyword evidence="9" id="KW-1185">Reference proteome</keyword>
<keyword evidence="4 6" id="KW-0472">Membrane</keyword>
<evidence type="ECO:0000259" key="7">
    <source>
        <dbReference type="Pfam" id="PF20684"/>
    </source>
</evidence>
<dbReference type="Pfam" id="PF20684">
    <property type="entry name" value="Fung_rhodopsin"/>
    <property type="match status" value="1"/>
</dbReference>
<evidence type="ECO:0000256" key="4">
    <source>
        <dbReference type="ARBA" id="ARBA00023136"/>
    </source>
</evidence>
<evidence type="ECO:0000256" key="5">
    <source>
        <dbReference type="ARBA" id="ARBA00038359"/>
    </source>
</evidence>
<feature type="transmembrane region" description="Helical" evidence="6">
    <location>
        <begin position="12"/>
        <end position="32"/>
    </location>
</feature>
<feature type="transmembrane region" description="Helical" evidence="6">
    <location>
        <begin position="98"/>
        <end position="118"/>
    </location>
</feature>
<feature type="domain" description="Rhodopsin" evidence="7">
    <location>
        <begin position="8"/>
        <end position="189"/>
    </location>
</feature>
<dbReference type="PANTHER" id="PTHR33048">
    <property type="entry name" value="PTH11-LIKE INTEGRAL MEMBRANE PROTEIN (AFU_ORTHOLOGUE AFUA_5G11245)"/>
    <property type="match status" value="1"/>
</dbReference>
<evidence type="ECO:0000256" key="6">
    <source>
        <dbReference type="SAM" id="Phobius"/>
    </source>
</evidence>
<dbReference type="AlphaFoldDB" id="A0A6A6G2B3"/>
<evidence type="ECO:0000313" key="9">
    <source>
        <dbReference type="Proteomes" id="UP000799538"/>
    </source>
</evidence>
<organism evidence="8 9">
    <name type="scientific">Elsinoe ampelina</name>
    <dbReference type="NCBI Taxonomy" id="302913"/>
    <lineage>
        <taxon>Eukaryota</taxon>
        <taxon>Fungi</taxon>
        <taxon>Dikarya</taxon>
        <taxon>Ascomycota</taxon>
        <taxon>Pezizomycotina</taxon>
        <taxon>Dothideomycetes</taxon>
        <taxon>Dothideomycetidae</taxon>
        <taxon>Myriangiales</taxon>
        <taxon>Elsinoaceae</taxon>
        <taxon>Elsinoe</taxon>
    </lineage>
</organism>